<proteinExistence type="predicted"/>
<dbReference type="AlphaFoldDB" id="A0A9P3GKU0"/>
<keyword evidence="1" id="KW-1133">Transmembrane helix</keyword>
<dbReference type="EMBL" id="BPQB01000070">
    <property type="protein sequence ID" value="GJE97342.1"/>
    <property type="molecule type" value="Genomic_DNA"/>
</dbReference>
<comment type="caution">
    <text evidence="2">The sequence shown here is derived from an EMBL/GenBank/DDBJ whole genome shotgun (WGS) entry which is preliminary data.</text>
</comment>
<evidence type="ECO:0000313" key="3">
    <source>
        <dbReference type="Proteomes" id="UP000703269"/>
    </source>
</evidence>
<name>A0A9P3GKU0_9APHY</name>
<keyword evidence="3" id="KW-1185">Reference proteome</keyword>
<keyword evidence="1" id="KW-0472">Membrane</keyword>
<sequence length="110" mass="12360">MGFSQQRFNPYLEAHRALDTRINIVEKFMQGLSVIVDPFVRILPLILICCFIVNLRQIADYRVNPLESSLPSVRFATLNIPLGDIGGSLDYSHGEGFVDSDEQAELESFA</sequence>
<reference evidence="2 3" key="1">
    <citation type="submission" date="2021-08" db="EMBL/GenBank/DDBJ databases">
        <title>Draft Genome Sequence of Phanerochaete sordida strain YK-624.</title>
        <authorList>
            <person name="Mori T."/>
            <person name="Dohra H."/>
            <person name="Suzuki T."/>
            <person name="Kawagishi H."/>
            <person name="Hirai H."/>
        </authorList>
    </citation>
    <scope>NUCLEOTIDE SEQUENCE [LARGE SCALE GENOMIC DNA]</scope>
    <source>
        <strain evidence="2 3">YK-624</strain>
    </source>
</reference>
<evidence type="ECO:0000256" key="1">
    <source>
        <dbReference type="SAM" id="Phobius"/>
    </source>
</evidence>
<keyword evidence="1" id="KW-0812">Transmembrane</keyword>
<organism evidence="2 3">
    <name type="scientific">Phanerochaete sordida</name>
    <dbReference type="NCBI Taxonomy" id="48140"/>
    <lineage>
        <taxon>Eukaryota</taxon>
        <taxon>Fungi</taxon>
        <taxon>Dikarya</taxon>
        <taxon>Basidiomycota</taxon>
        <taxon>Agaricomycotina</taxon>
        <taxon>Agaricomycetes</taxon>
        <taxon>Polyporales</taxon>
        <taxon>Phanerochaetaceae</taxon>
        <taxon>Phanerochaete</taxon>
    </lineage>
</organism>
<gene>
    <name evidence="2" type="ORF">PsYK624_135580</name>
</gene>
<dbReference type="Proteomes" id="UP000703269">
    <property type="component" value="Unassembled WGS sequence"/>
</dbReference>
<evidence type="ECO:0000313" key="2">
    <source>
        <dbReference type="EMBL" id="GJE97342.1"/>
    </source>
</evidence>
<protein>
    <submittedName>
        <fullName evidence="2">Uncharacterized protein</fullName>
    </submittedName>
</protein>
<feature type="transmembrane region" description="Helical" evidence="1">
    <location>
        <begin position="38"/>
        <end position="55"/>
    </location>
</feature>
<accession>A0A9P3GKU0</accession>